<keyword evidence="6 10" id="KW-0346">Stress response</keyword>
<dbReference type="PANTHER" id="PTHR11528">
    <property type="entry name" value="HEAT SHOCK PROTEIN 90 FAMILY MEMBER"/>
    <property type="match status" value="1"/>
</dbReference>
<dbReference type="GO" id="GO:0051082">
    <property type="term" value="F:unfolded protein binding"/>
    <property type="evidence" value="ECO:0007669"/>
    <property type="project" value="UniProtKB-UniRule"/>
</dbReference>
<evidence type="ECO:0000256" key="5">
    <source>
        <dbReference type="ARBA" id="ARBA00022840"/>
    </source>
</evidence>
<evidence type="ECO:0000256" key="1">
    <source>
        <dbReference type="ARBA" id="ARBA00004496"/>
    </source>
</evidence>
<dbReference type="Pfam" id="PF13589">
    <property type="entry name" value="HATPase_c_3"/>
    <property type="match status" value="1"/>
</dbReference>
<dbReference type="PIRSF" id="PIRSF002583">
    <property type="entry name" value="Hsp90"/>
    <property type="match status" value="1"/>
</dbReference>
<evidence type="ECO:0000256" key="3">
    <source>
        <dbReference type="ARBA" id="ARBA00022490"/>
    </source>
</evidence>
<dbReference type="AlphaFoldDB" id="A0A2K8L2G2"/>
<dbReference type="InterPro" id="IPR036890">
    <property type="entry name" value="HATPase_C_sf"/>
</dbReference>
<feature type="binding site" evidence="11">
    <location>
        <position position="39"/>
    </location>
    <ligand>
        <name>ATP</name>
        <dbReference type="ChEBI" id="CHEBI:30616"/>
    </ligand>
</feature>
<dbReference type="SUPFAM" id="SSF55874">
    <property type="entry name" value="ATPase domain of HSP90 chaperone/DNA topoisomerase II/histidine kinase"/>
    <property type="match status" value="1"/>
</dbReference>
<comment type="subunit">
    <text evidence="10">Homodimer.</text>
</comment>
<feature type="binding site" evidence="11">
    <location>
        <position position="81"/>
    </location>
    <ligand>
        <name>ATP</name>
        <dbReference type="ChEBI" id="CHEBI:30616"/>
    </ligand>
</feature>
<dbReference type="SUPFAM" id="SSF54211">
    <property type="entry name" value="Ribosomal protein S5 domain 2-like"/>
    <property type="match status" value="1"/>
</dbReference>
<evidence type="ECO:0000256" key="9">
    <source>
        <dbReference type="ARBA" id="ARBA00070675"/>
    </source>
</evidence>
<dbReference type="Gene3D" id="3.30.230.80">
    <property type="match status" value="1"/>
</dbReference>
<dbReference type="Gene3D" id="3.30.565.10">
    <property type="entry name" value="Histidine kinase-like ATPase, C-terminal domain"/>
    <property type="match status" value="1"/>
</dbReference>
<evidence type="ECO:0000313" key="13">
    <source>
        <dbReference type="EMBL" id="ATX81477.1"/>
    </source>
</evidence>
<dbReference type="InterPro" id="IPR020575">
    <property type="entry name" value="Hsp90_N"/>
</dbReference>
<dbReference type="InterPro" id="IPR001404">
    <property type="entry name" value="Hsp90_fam"/>
</dbReference>
<comment type="function">
    <text evidence="8 10">Molecular chaperone. Has ATPase activity.</text>
</comment>
<keyword evidence="4 10" id="KW-0547">Nucleotide-binding</keyword>
<feature type="region of interest" description="C" evidence="10">
    <location>
        <begin position="560"/>
        <end position="631"/>
    </location>
</feature>
<accession>A0A2K8L2G2</accession>
<dbReference type="Gene3D" id="1.20.120.790">
    <property type="entry name" value="Heat shock protein 90, C-terminal domain"/>
    <property type="match status" value="1"/>
</dbReference>
<comment type="similarity">
    <text evidence="2 10">Belongs to the heat shock protein 90 family.</text>
</comment>
<evidence type="ECO:0000256" key="2">
    <source>
        <dbReference type="ARBA" id="ARBA00008239"/>
    </source>
</evidence>
<dbReference type="InterPro" id="IPR020568">
    <property type="entry name" value="Ribosomal_Su5_D2-typ_SF"/>
</dbReference>
<keyword evidence="7 10" id="KW-0143">Chaperone</keyword>
<comment type="subcellular location">
    <subcellularLocation>
        <location evidence="1 10">Cytoplasm</location>
    </subcellularLocation>
</comment>
<dbReference type="KEGG" id="mfn:Ga0123462_0607"/>
<gene>
    <name evidence="10" type="primary">htpG</name>
    <name evidence="13" type="ORF">Ga0123462_0607</name>
</gene>
<feature type="binding site" evidence="11">
    <location>
        <begin position="123"/>
        <end position="128"/>
    </location>
    <ligand>
        <name>ATP</name>
        <dbReference type="ChEBI" id="CHEBI:30616"/>
    </ligand>
</feature>
<dbReference type="CDD" id="cd16927">
    <property type="entry name" value="HATPase_Hsp90-like"/>
    <property type="match status" value="1"/>
</dbReference>
<evidence type="ECO:0000259" key="12">
    <source>
        <dbReference type="SMART" id="SM00387"/>
    </source>
</evidence>
<evidence type="ECO:0000256" key="10">
    <source>
        <dbReference type="HAMAP-Rule" id="MF_00505"/>
    </source>
</evidence>
<keyword evidence="5 10" id="KW-0067">ATP-binding</keyword>
<dbReference type="RefSeq" id="WP_100264936.1">
    <property type="nucleotide sequence ID" value="NZ_CP018800.1"/>
</dbReference>
<dbReference type="HAMAP" id="MF_00505">
    <property type="entry name" value="HSP90"/>
    <property type="match status" value="1"/>
</dbReference>
<keyword evidence="3 10" id="KW-0963">Cytoplasm</keyword>
<proteinExistence type="inferred from homology"/>
<protein>
    <recommendedName>
        <fullName evidence="9 10">Chaperone protein HtpG</fullName>
    </recommendedName>
    <alternativeName>
        <fullName evidence="10">Heat shock protein HtpG</fullName>
    </alternativeName>
    <alternativeName>
        <fullName evidence="10">High temperature protein G</fullName>
    </alternativeName>
</protein>
<sequence length="631" mass="71355">MTATKETRAFQTEVKQLLDLMIHSLYSNKEIFLRELISNASDAADKLRFEATTDDALFEGDSDLHVFIAIDKDAKTITIRDNGIGMNKDEVIANIGTIARSGTKEFFGQLSGDQEKDAHLIGQFGVGFYSSFLVADRVTLKTRRAGLEKEHGVLWESKGDGEYAIETVEKIERGTEITLHLRDEATDYLDDWKIKSIVHKYADHIPFPIRMMGTAVSGDEGEEVKPAQVETVNQASALWTRPKSELTDEEYNNFYKHVGHDFEDPLARMHQRLEGKYEYTLLLYLPKRAPFDLWQVEAKHGVKLYVRRVFIMEATEELLPRYLRFVRGVIDTNDLPLNVSREILQKSPAMDAMKKGATKRVLGMLEEMANAEEGDNYATFWNEFGPCLKEGVIEDHANRDKIASLLRFATTESDKQSVSLADYVGRMREGQDTIYYITAESLAAAKHSPHLEVFRKKGIEVVLLHDRIDEWLTTHLTEFDGKKLQSIAKGELDLSNIGENAEEEKKEHAEKAKAAAPAVEKIKEALGEKVKDVRISDRLTESPACLISDSFDISNNLERILKQAGQNVPDVKPILEVNPEHELIQRLTKMRSKEKIEDFASILFDQAVLAEGALPEDPAGFVRRINALLVK</sequence>
<dbReference type="FunFam" id="3.30.230.80:FF:000002">
    <property type="entry name" value="Molecular chaperone HtpG"/>
    <property type="match status" value="1"/>
</dbReference>
<feature type="binding site" evidence="11">
    <location>
        <position position="35"/>
    </location>
    <ligand>
        <name>ATP</name>
        <dbReference type="ChEBI" id="CHEBI:30616"/>
    </ligand>
</feature>
<dbReference type="Gene3D" id="3.40.50.11260">
    <property type="match status" value="1"/>
</dbReference>
<dbReference type="EMBL" id="CP018800">
    <property type="protein sequence ID" value="ATX81477.1"/>
    <property type="molecule type" value="Genomic_DNA"/>
</dbReference>
<name>A0A2K8L2G2_9PROT</name>
<evidence type="ECO:0000256" key="11">
    <source>
        <dbReference type="PIRSR" id="PIRSR002583-1"/>
    </source>
</evidence>
<comment type="caution">
    <text evidence="10">Lacks conserved residue(s) required for the propagation of feature annotation.</text>
</comment>
<dbReference type="PRINTS" id="PR00775">
    <property type="entry name" value="HEATSHOCK90"/>
</dbReference>
<dbReference type="FunFam" id="3.30.565.10:FF:000009">
    <property type="entry name" value="Molecular chaperone HtpG"/>
    <property type="match status" value="1"/>
</dbReference>
<dbReference type="Proteomes" id="UP000231637">
    <property type="component" value="Chromosome"/>
</dbReference>
<dbReference type="InterPro" id="IPR019805">
    <property type="entry name" value="Heat_shock_protein_90_CS"/>
</dbReference>
<dbReference type="SUPFAM" id="SSF110942">
    <property type="entry name" value="HSP90 C-terminal domain"/>
    <property type="match status" value="1"/>
</dbReference>
<dbReference type="OrthoDB" id="5297101at2"/>
<dbReference type="GO" id="GO:0005524">
    <property type="term" value="F:ATP binding"/>
    <property type="evidence" value="ECO:0007669"/>
    <property type="project" value="UniProtKB-UniRule"/>
</dbReference>
<feature type="region of interest" description="A; substrate-binding" evidence="10">
    <location>
        <begin position="1"/>
        <end position="341"/>
    </location>
</feature>
<dbReference type="InterPro" id="IPR037196">
    <property type="entry name" value="HSP90_C"/>
</dbReference>
<reference evidence="13 14" key="1">
    <citation type="submission" date="2016-12" db="EMBL/GenBank/DDBJ databases">
        <title>Isolation and genomic insights into novel planktonic Zetaproteobacteria from stratified waters of the Chesapeake Bay.</title>
        <authorList>
            <person name="McAllister S.M."/>
            <person name="Kato S."/>
            <person name="Chan C.S."/>
            <person name="Chiu B.K."/>
            <person name="Field E.K."/>
        </authorList>
    </citation>
    <scope>NUCLEOTIDE SEQUENCE [LARGE SCALE GENOMIC DNA]</scope>
    <source>
        <strain evidence="13 14">CP-8</strain>
    </source>
</reference>
<evidence type="ECO:0000256" key="4">
    <source>
        <dbReference type="ARBA" id="ARBA00022741"/>
    </source>
</evidence>
<feature type="binding site" evidence="11">
    <location>
        <begin position="101"/>
        <end position="102"/>
    </location>
    <ligand>
        <name>ATP</name>
        <dbReference type="ChEBI" id="CHEBI:30616"/>
    </ligand>
</feature>
<evidence type="ECO:0000256" key="6">
    <source>
        <dbReference type="ARBA" id="ARBA00023016"/>
    </source>
</evidence>
<feature type="binding site" evidence="11">
    <location>
        <position position="94"/>
    </location>
    <ligand>
        <name>ATP</name>
        <dbReference type="ChEBI" id="CHEBI:30616"/>
    </ligand>
</feature>
<dbReference type="InterPro" id="IPR003594">
    <property type="entry name" value="HATPase_dom"/>
</dbReference>
<feature type="binding site" evidence="11">
    <location>
        <position position="175"/>
    </location>
    <ligand>
        <name>ATP</name>
        <dbReference type="ChEBI" id="CHEBI:30616"/>
    </ligand>
</feature>
<organism evidence="13 14">
    <name type="scientific">Mariprofundus ferrinatatus</name>
    <dbReference type="NCBI Taxonomy" id="1921087"/>
    <lineage>
        <taxon>Bacteria</taxon>
        <taxon>Pseudomonadati</taxon>
        <taxon>Pseudomonadota</taxon>
        <taxon>Candidatius Mariprofundia</taxon>
        <taxon>Mariprofundales</taxon>
        <taxon>Mariprofundaceae</taxon>
        <taxon>Mariprofundus</taxon>
    </lineage>
</organism>
<feature type="binding site" evidence="11">
    <location>
        <position position="341"/>
    </location>
    <ligand>
        <name>ATP</name>
        <dbReference type="ChEBI" id="CHEBI:30616"/>
    </ligand>
</feature>
<dbReference type="GO" id="GO:0016887">
    <property type="term" value="F:ATP hydrolysis activity"/>
    <property type="evidence" value="ECO:0007669"/>
    <property type="project" value="InterPro"/>
</dbReference>
<keyword evidence="14" id="KW-1185">Reference proteome</keyword>
<evidence type="ECO:0000256" key="7">
    <source>
        <dbReference type="ARBA" id="ARBA00023186"/>
    </source>
</evidence>
<dbReference type="Pfam" id="PF00183">
    <property type="entry name" value="HSP90"/>
    <property type="match status" value="1"/>
</dbReference>
<dbReference type="PROSITE" id="PS00298">
    <property type="entry name" value="HSP90"/>
    <property type="match status" value="1"/>
</dbReference>
<evidence type="ECO:0000256" key="8">
    <source>
        <dbReference type="ARBA" id="ARBA00058590"/>
    </source>
</evidence>
<dbReference type="GO" id="GO:0005737">
    <property type="term" value="C:cytoplasm"/>
    <property type="evidence" value="ECO:0007669"/>
    <property type="project" value="UniProtKB-SubCell"/>
</dbReference>
<dbReference type="SMART" id="SM00387">
    <property type="entry name" value="HATPase_c"/>
    <property type="match status" value="1"/>
</dbReference>
<dbReference type="GO" id="GO:0140662">
    <property type="term" value="F:ATP-dependent protein folding chaperone"/>
    <property type="evidence" value="ECO:0007669"/>
    <property type="project" value="InterPro"/>
</dbReference>
<evidence type="ECO:0000313" key="14">
    <source>
        <dbReference type="Proteomes" id="UP000231637"/>
    </source>
</evidence>
<feature type="domain" description="Histidine kinase/HSP90-like ATPase" evidence="12">
    <location>
        <begin position="28"/>
        <end position="185"/>
    </location>
</feature>
<feature type="binding site" evidence="11">
    <location>
        <position position="86"/>
    </location>
    <ligand>
        <name>ATP</name>
        <dbReference type="ChEBI" id="CHEBI:30616"/>
    </ligand>
</feature>
<dbReference type="NCBIfam" id="NF003555">
    <property type="entry name" value="PRK05218.1"/>
    <property type="match status" value="1"/>
</dbReference>